<dbReference type="PANTHER" id="PTHR31218">
    <property type="entry name" value="WAT1-RELATED PROTEIN"/>
    <property type="match status" value="1"/>
</dbReference>
<evidence type="ECO:0000256" key="6">
    <source>
        <dbReference type="RuleBase" id="RU363077"/>
    </source>
</evidence>
<keyword evidence="3 6" id="KW-0812">Transmembrane</keyword>
<dbReference type="SUPFAM" id="SSF103481">
    <property type="entry name" value="Multidrug resistance efflux transporter EmrE"/>
    <property type="match status" value="2"/>
</dbReference>
<dbReference type="InterPro" id="IPR037185">
    <property type="entry name" value="EmrE-like"/>
</dbReference>
<feature type="transmembrane region" description="Helical" evidence="6">
    <location>
        <begin position="157"/>
        <end position="180"/>
    </location>
</feature>
<feature type="transmembrane region" description="Helical" evidence="6">
    <location>
        <begin position="213"/>
        <end position="233"/>
    </location>
</feature>
<comment type="similarity">
    <text evidence="2 6">Belongs to the drug/metabolite transporter (DMT) superfamily. Plant drug/metabolite exporter (P-DME) (TC 2.A.7.4) family.</text>
</comment>
<feature type="domain" description="EamA" evidence="8">
    <location>
        <begin position="140"/>
        <end position="231"/>
    </location>
</feature>
<feature type="domain" description="EamA" evidence="8">
    <location>
        <begin position="24"/>
        <end position="124"/>
    </location>
</feature>
<evidence type="ECO:0000256" key="7">
    <source>
        <dbReference type="SAM" id="MobiDB-lite"/>
    </source>
</evidence>
<comment type="subcellular location">
    <subcellularLocation>
        <location evidence="1 6">Membrane</location>
        <topology evidence="1 6">Multi-pass membrane protein</topology>
    </subcellularLocation>
</comment>
<proteinExistence type="inferred from homology"/>
<feature type="transmembrane region" description="Helical" evidence="6">
    <location>
        <begin position="75"/>
        <end position="92"/>
    </location>
</feature>
<feature type="transmembrane region" description="Helical" evidence="6">
    <location>
        <begin position="187"/>
        <end position="207"/>
    </location>
</feature>
<dbReference type="Pfam" id="PF00892">
    <property type="entry name" value="EamA"/>
    <property type="match status" value="2"/>
</dbReference>
<reference evidence="9" key="1">
    <citation type="submission" date="2018-02" db="EMBL/GenBank/DDBJ databases">
        <authorList>
            <person name="Cohen D.B."/>
            <person name="Kent A.D."/>
        </authorList>
    </citation>
    <scope>NUCLEOTIDE SEQUENCE</scope>
</reference>
<sequence length="269" mass="29118">MARRNCYKDVLPFTAMIAAECTNVGLNTLFKAANSKGLSYYVFVLYMFAISTLVLLPLAFIFRGRTGLPTFKLSVLYRCFLLGLIGFSGQICNYKGLEYSSPTLASAIGNLSPAFTFILAVIFRFSLPNSHQQSHSAAPVCLIAEGNLSAWRLKPDIALVAVIYSGFFGSSFSSVVHTWGLHLKGPVYVSIFKPLSIVIAAALGVLFLGDALYLGSVIGAIILSIGFYAVIWAKSKEELRDDYGCDSLGSSSDNKTPLLDSCKVEGELE</sequence>
<dbReference type="InterPro" id="IPR000620">
    <property type="entry name" value="EamA_dom"/>
</dbReference>
<name>A0A2N9HJP4_FAGSY</name>
<dbReference type="InterPro" id="IPR030184">
    <property type="entry name" value="WAT1-related"/>
</dbReference>
<feature type="transmembrane region" description="Helical" evidence="6">
    <location>
        <begin position="40"/>
        <end position="63"/>
    </location>
</feature>
<evidence type="ECO:0000256" key="4">
    <source>
        <dbReference type="ARBA" id="ARBA00022989"/>
    </source>
</evidence>
<dbReference type="GO" id="GO:0022857">
    <property type="term" value="F:transmembrane transporter activity"/>
    <property type="evidence" value="ECO:0007669"/>
    <property type="project" value="InterPro"/>
</dbReference>
<accession>A0A2N9HJP4</accession>
<keyword evidence="4 6" id="KW-1133">Transmembrane helix</keyword>
<dbReference type="EMBL" id="OIVN01003542">
    <property type="protein sequence ID" value="SPD11973.1"/>
    <property type="molecule type" value="Genomic_DNA"/>
</dbReference>
<organism evidence="9">
    <name type="scientific">Fagus sylvatica</name>
    <name type="common">Beechnut</name>
    <dbReference type="NCBI Taxonomy" id="28930"/>
    <lineage>
        <taxon>Eukaryota</taxon>
        <taxon>Viridiplantae</taxon>
        <taxon>Streptophyta</taxon>
        <taxon>Embryophyta</taxon>
        <taxon>Tracheophyta</taxon>
        <taxon>Spermatophyta</taxon>
        <taxon>Magnoliopsida</taxon>
        <taxon>eudicotyledons</taxon>
        <taxon>Gunneridae</taxon>
        <taxon>Pentapetalae</taxon>
        <taxon>rosids</taxon>
        <taxon>fabids</taxon>
        <taxon>Fagales</taxon>
        <taxon>Fagaceae</taxon>
        <taxon>Fagus</taxon>
    </lineage>
</organism>
<evidence type="ECO:0000256" key="3">
    <source>
        <dbReference type="ARBA" id="ARBA00022692"/>
    </source>
</evidence>
<evidence type="ECO:0000256" key="2">
    <source>
        <dbReference type="ARBA" id="ARBA00007635"/>
    </source>
</evidence>
<dbReference type="AlphaFoldDB" id="A0A2N9HJP4"/>
<evidence type="ECO:0000256" key="5">
    <source>
        <dbReference type="ARBA" id="ARBA00023136"/>
    </source>
</evidence>
<protein>
    <recommendedName>
        <fullName evidence="6">WAT1-related protein</fullName>
    </recommendedName>
</protein>
<evidence type="ECO:0000313" key="9">
    <source>
        <dbReference type="EMBL" id="SPD11973.1"/>
    </source>
</evidence>
<feature type="transmembrane region" description="Helical" evidence="6">
    <location>
        <begin position="104"/>
        <end position="125"/>
    </location>
</feature>
<feature type="region of interest" description="Disordered" evidence="7">
    <location>
        <begin position="249"/>
        <end position="269"/>
    </location>
</feature>
<gene>
    <name evidence="9" type="ORF">FSB_LOCUS39855</name>
</gene>
<dbReference type="GO" id="GO:0016020">
    <property type="term" value="C:membrane"/>
    <property type="evidence" value="ECO:0007669"/>
    <property type="project" value="UniProtKB-SubCell"/>
</dbReference>
<evidence type="ECO:0000259" key="8">
    <source>
        <dbReference type="Pfam" id="PF00892"/>
    </source>
</evidence>
<evidence type="ECO:0000256" key="1">
    <source>
        <dbReference type="ARBA" id="ARBA00004141"/>
    </source>
</evidence>
<keyword evidence="5 6" id="KW-0472">Membrane</keyword>